<evidence type="ECO:0000313" key="2">
    <source>
        <dbReference type="EMBL" id="MUG71992.1"/>
    </source>
</evidence>
<comment type="caution">
    <text evidence="2">The sequence shown here is derived from an EMBL/GenBank/DDBJ whole genome shotgun (WGS) entry which is preliminary data.</text>
</comment>
<keyword evidence="1" id="KW-0175">Coiled coil</keyword>
<reference evidence="2 3" key="1">
    <citation type="submission" date="2019-11" db="EMBL/GenBank/DDBJ databases">
        <title>Draft genome sequences of five Paenibacillus species of dairy origin.</title>
        <authorList>
            <person name="Olajide A.M."/>
            <person name="Chen S."/>
            <person name="Lapointe G."/>
        </authorList>
    </citation>
    <scope>NUCLEOTIDE SEQUENCE [LARGE SCALE GENOMIC DNA]</scope>
    <source>
        <strain evidence="2 3">2CS3</strain>
    </source>
</reference>
<protein>
    <submittedName>
        <fullName evidence="2">Uncharacterized protein</fullName>
    </submittedName>
</protein>
<organism evidence="2 3">
    <name type="scientific">Paenibacillus validus</name>
    <dbReference type="NCBI Taxonomy" id="44253"/>
    <lineage>
        <taxon>Bacteria</taxon>
        <taxon>Bacillati</taxon>
        <taxon>Bacillota</taxon>
        <taxon>Bacilli</taxon>
        <taxon>Bacillales</taxon>
        <taxon>Paenibacillaceae</taxon>
        <taxon>Paenibacillus</taxon>
    </lineage>
</organism>
<dbReference type="Proteomes" id="UP000450917">
    <property type="component" value="Unassembled WGS sequence"/>
</dbReference>
<dbReference type="RefSeq" id="WP_155614992.1">
    <property type="nucleotide sequence ID" value="NZ_WNZX01000012.1"/>
</dbReference>
<keyword evidence="3" id="KW-1185">Reference proteome</keyword>
<sequence length="971" mass="106735">MSHISAEATVQAQAQTPLNMFREAGLAIRLQAIARLAAGVGLSLDMTVGDLLKLLKQRPEVQGLFGNLLDIFLEEVSLEGALYAQAAIAVMAYANLVVTGSLFRSDEVKEPGFQMVFEMGMGFKAGGGYRVVLDLKMTEARRLVARISDVLVSGLVRSAEQSAGAIRDLASLEAVLKIAVRLAYEIGKALSDANTVTADEWRQRSVQVMVQEAQRWILSQVSSFAVERFRVLLQEANIQTEQSRQFLNLLSGKAAEPVLAQEDWDEILQASENMISSFPEGDKRQQWLQTLSMAWSAVTLNHDAAAHISADTALYTFTGNLAAQPPASVRSWINLQLNQGSEQALRKEDLITFLMGNPLALLLQESGETTAFLRVFGAAFTGTPQTIAASLFSFQGSTPVSAQELLQAILPEFQSFAGNLLSGQLVPAVRRALGGNPEIAALLDHALLPALQLMNEAVLPEVLRGFQGGTGKQEVQEALSLILLTMIGRNMVILIETVLTAVQQNVASLLNRAAGQISDIMDVLKGVGGGPEVEQLDTLLEESLKIVGANLGPFPQDSQARIFGLLKRVVTPLEGYQPLSFMNELRRPEWVPQQDALEQIGQELAALLFGRMNKISMDLLQMIFKVVLDKVLAELEALIKEFQKAINKIGEYLENLIRTIVLDQLTNLFLVEARRALGFLSLVPQIRDAVERELTNAVKAGVERVILPAVLGPLRTIDFDPGPILDAFRNNGDFDAFKRTITSQLREHVTRQIQSANLGFDLTVPVSIEIPSPIPGLPPFKLKENVRLGRIGPPSAKIVDEVMRAFENQFNFGQLFEVLVRYVVPVFNKEKEIDSLKSEMNALTDQFRMNPRQLYPAAPGSNAPLIFFHLVRNGGSHRVLEAVLHYPGLVPNSDGWPALLAVYLNDKVLPMATFFFEENRTFDASGLPSGLTLRRHLGMEELKPGKNTLSTIALDGYGNRYEMSRSFLLKV</sequence>
<accession>A0A7X3CT37</accession>
<name>A0A7X3CT37_9BACL</name>
<dbReference type="EMBL" id="WNZX01000012">
    <property type="protein sequence ID" value="MUG71992.1"/>
    <property type="molecule type" value="Genomic_DNA"/>
</dbReference>
<feature type="coiled-coil region" evidence="1">
    <location>
        <begin position="628"/>
        <end position="655"/>
    </location>
</feature>
<evidence type="ECO:0000313" key="3">
    <source>
        <dbReference type="Proteomes" id="UP000450917"/>
    </source>
</evidence>
<evidence type="ECO:0000256" key="1">
    <source>
        <dbReference type="SAM" id="Coils"/>
    </source>
</evidence>
<proteinExistence type="predicted"/>
<dbReference type="AlphaFoldDB" id="A0A7X3CT37"/>
<gene>
    <name evidence="2" type="ORF">GNP93_15075</name>
</gene>